<evidence type="ECO:0000313" key="2">
    <source>
        <dbReference type="Proteomes" id="UP000192596"/>
    </source>
</evidence>
<dbReference type="OrthoDB" id="3800738at2759"/>
<accession>A0A1V8SWA8</accession>
<name>A0A1V8SWA8_9PEZI</name>
<reference evidence="2" key="1">
    <citation type="submission" date="2017-03" db="EMBL/GenBank/DDBJ databases">
        <title>Genomes of endolithic fungi from Antarctica.</title>
        <authorList>
            <person name="Coleine C."/>
            <person name="Masonjones S."/>
            <person name="Stajich J.E."/>
        </authorList>
    </citation>
    <scope>NUCLEOTIDE SEQUENCE [LARGE SCALE GENOMIC DNA]</scope>
    <source>
        <strain evidence="2">CCFEE 5527</strain>
    </source>
</reference>
<dbReference type="EMBL" id="NAJO01000025">
    <property type="protein sequence ID" value="OQO03331.1"/>
    <property type="molecule type" value="Genomic_DNA"/>
</dbReference>
<dbReference type="InParanoid" id="A0A1V8SWA8"/>
<gene>
    <name evidence="1" type="ORF">B0A48_11587</name>
</gene>
<sequence>MASTEIFALPEILEQILLAMDDMRTLLFSVRVNRHWKAVIANSVKLQEALFFRQVAHASESGRKVVRNPLLLKYGDSGCDFCELHHIHTILCRRPDHPCNLGAHEPASAMKMYLTSSPSQTLGLCVIHSMVGGHGGCMTRAVDSGSTLGEIIRDTADGMVLWPLRW</sequence>
<comment type="caution">
    <text evidence="1">The sequence shown here is derived from an EMBL/GenBank/DDBJ whole genome shotgun (WGS) entry which is preliminary data.</text>
</comment>
<proteinExistence type="predicted"/>
<protein>
    <recommendedName>
        <fullName evidence="3">F-box domain-containing protein</fullName>
    </recommendedName>
</protein>
<evidence type="ECO:0000313" key="1">
    <source>
        <dbReference type="EMBL" id="OQO03331.1"/>
    </source>
</evidence>
<dbReference type="Proteomes" id="UP000192596">
    <property type="component" value="Unassembled WGS sequence"/>
</dbReference>
<evidence type="ECO:0008006" key="3">
    <source>
        <dbReference type="Google" id="ProtNLM"/>
    </source>
</evidence>
<keyword evidence="2" id="KW-1185">Reference proteome</keyword>
<dbReference type="STRING" id="1507870.A0A1V8SWA8"/>
<dbReference type="AlphaFoldDB" id="A0A1V8SWA8"/>
<organism evidence="1 2">
    <name type="scientific">Cryoendolithus antarcticus</name>
    <dbReference type="NCBI Taxonomy" id="1507870"/>
    <lineage>
        <taxon>Eukaryota</taxon>
        <taxon>Fungi</taxon>
        <taxon>Dikarya</taxon>
        <taxon>Ascomycota</taxon>
        <taxon>Pezizomycotina</taxon>
        <taxon>Dothideomycetes</taxon>
        <taxon>Dothideomycetidae</taxon>
        <taxon>Cladosporiales</taxon>
        <taxon>Cladosporiaceae</taxon>
        <taxon>Cryoendolithus</taxon>
    </lineage>
</organism>